<sequence length="68" mass="7759">MQLDTATISRRCCCCSCASLDRSLEQESIREQAARVDYIRGQCTRASLCAWKINNNIMHLTCSFARVR</sequence>
<dbReference type="AlphaFoldDB" id="A0ABD2W8L9"/>
<proteinExistence type="predicted"/>
<evidence type="ECO:0000313" key="2">
    <source>
        <dbReference type="Proteomes" id="UP001627154"/>
    </source>
</evidence>
<keyword evidence="2" id="KW-1185">Reference proteome</keyword>
<name>A0ABD2W8L9_9HYME</name>
<organism evidence="1 2">
    <name type="scientific">Trichogramma kaykai</name>
    <dbReference type="NCBI Taxonomy" id="54128"/>
    <lineage>
        <taxon>Eukaryota</taxon>
        <taxon>Metazoa</taxon>
        <taxon>Ecdysozoa</taxon>
        <taxon>Arthropoda</taxon>
        <taxon>Hexapoda</taxon>
        <taxon>Insecta</taxon>
        <taxon>Pterygota</taxon>
        <taxon>Neoptera</taxon>
        <taxon>Endopterygota</taxon>
        <taxon>Hymenoptera</taxon>
        <taxon>Apocrita</taxon>
        <taxon>Proctotrupomorpha</taxon>
        <taxon>Chalcidoidea</taxon>
        <taxon>Trichogrammatidae</taxon>
        <taxon>Trichogramma</taxon>
    </lineage>
</organism>
<dbReference type="Proteomes" id="UP001627154">
    <property type="component" value="Unassembled WGS sequence"/>
</dbReference>
<comment type="caution">
    <text evidence="1">The sequence shown here is derived from an EMBL/GenBank/DDBJ whole genome shotgun (WGS) entry which is preliminary data.</text>
</comment>
<evidence type="ECO:0000313" key="1">
    <source>
        <dbReference type="EMBL" id="KAL3389079.1"/>
    </source>
</evidence>
<reference evidence="1 2" key="1">
    <citation type="journal article" date="2024" name="bioRxiv">
        <title>A reference genome for Trichogramma kaykai: A tiny desert-dwelling parasitoid wasp with competing sex-ratio distorters.</title>
        <authorList>
            <person name="Culotta J."/>
            <person name="Lindsey A.R."/>
        </authorList>
    </citation>
    <scope>NUCLEOTIDE SEQUENCE [LARGE SCALE GENOMIC DNA]</scope>
    <source>
        <strain evidence="1 2">KSX58</strain>
    </source>
</reference>
<accession>A0ABD2W8L9</accession>
<protein>
    <submittedName>
        <fullName evidence="1">Uncharacterized protein</fullName>
    </submittedName>
</protein>
<dbReference type="EMBL" id="JBJJXI010000124">
    <property type="protein sequence ID" value="KAL3389079.1"/>
    <property type="molecule type" value="Genomic_DNA"/>
</dbReference>
<gene>
    <name evidence="1" type="ORF">TKK_016014</name>
</gene>